<dbReference type="CDD" id="cd07377">
    <property type="entry name" value="WHTH_GntR"/>
    <property type="match status" value="1"/>
</dbReference>
<keyword evidence="4" id="KW-0175">Coiled coil</keyword>
<dbReference type="InterPro" id="IPR000524">
    <property type="entry name" value="Tscrpt_reg_HTH_GntR"/>
</dbReference>
<dbReference type="PANTHER" id="PTHR43537">
    <property type="entry name" value="TRANSCRIPTIONAL REGULATOR, GNTR FAMILY"/>
    <property type="match status" value="1"/>
</dbReference>
<evidence type="ECO:0000256" key="1">
    <source>
        <dbReference type="ARBA" id="ARBA00023015"/>
    </source>
</evidence>
<proteinExistence type="predicted"/>
<keyword evidence="3" id="KW-0804">Transcription</keyword>
<gene>
    <name evidence="6" type="ORF">C7410_105200</name>
</gene>
<dbReference type="Gene3D" id="1.10.10.10">
    <property type="entry name" value="Winged helix-like DNA-binding domain superfamily/Winged helix DNA-binding domain"/>
    <property type="match status" value="1"/>
</dbReference>
<feature type="domain" description="HTH gntR-type" evidence="5">
    <location>
        <begin position="20"/>
        <end position="87"/>
    </location>
</feature>
<dbReference type="Proteomes" id="UP000247772">
    <property type="component" value="Unassembled WGS sequence"/>
</dbReference>
<evidence type="ECO:0000256" key="4">
    <source>
        <dbReference type="SAM" id="Coils"/>
    </source>
</evidence>
<name>A0A2V4THF5_9BURK</name>
<sequence length="231" mass="25973">MIQMRTGREPGMTRMETRFDSTADAVASGLRDLIVSGELGSGERLVERDLAERFEVSRIPLREAIQRLAREGLVEIFRNRGAVVRMLTVQDVEEIYSLRALLEGDAIFHGVKRIDDETLARAELVHRLLGEAAATRKQGELNREFHELLYGACGNARQLAAIRELRAQVERYERLQNTLLADTPSFQHEHEAILEACLARNARSARALTVAHIHSARRIVLAVVERMAAQG</sequence>
<dbReference type="Pfam" id="PF00392">
    <property type="entry name" value="GntR"/>
    <property type="match status" value="1"/>
</dbReference>
<dbReference type="Gene3D" id="1.20.120.530">
    <property type="entry name" value="GntR ligand-binding domain-like"/>
    <property type="match status" value="1"/>
</dbReference>
<dbReference type="GO" id="GO:0003677">
    <property type="term" value="F:DNA binding"/>
    <property type="evidence" value="ECO:0007669"/>
    <property type="project" value="UniProtKB-KW"/>
</dbReference>
<dbReference type="GO" id="GO:0003700">
    <property type="term" value="F:DNA-binding transcription factor activity"/>
    <property type="evidence" value="ECO:0007669"/>
    <property type="project" value="InterPro"/>
</dbReference>
<dbReference type="PANTHER" id="PTHR43537:SF41">
    <property type="entry name" value="TRANSCRIPTIONAL REGULATORY PROTEIN"/>
    <property type="match status" value="1"/>
</dbReference>
<dbReference type="SUPFAM" id="SSF48008">
    <property type="entry name" value="GntR ligand-binding domain-like"/>
    <property type="match status" value="1"/>
</dbReference>
<dbReference type="AlphaFoldDB" id="A0A2V4THF5"/>
<evidence type="ECO:0000259" key="5">
    <source>
        <dbReference type="PROSITE" id="PS50949"/>
    </source>
</evidence>
<dbReference type="EMBL" id="QJSQ01000005">
    <property type="protein sequence ID" value="PYE24975.1"/>
    <property type="molecule type" value="Genomic_DNA"/>
</dbReference>
<keyword evidence="2" id="KW-0238">DNA-binding</keyword>
<dbReference type="PRINTS" id="PR00035">
    <property type="entry name" value="HTHGNTR"/>
</dbReference>
<dbReference type="Pfam" id="PF07729">
    <property type="entry name" value="FCD"/>
    <property type="match status" value="1"/>
</dbReference>
<protein>
    <submittedName>
        <fullName evidence="6">GntR family transcriptional regulator</fullName>
    </submittedName>
</protein>
<feature type="coiled-coil region" evidence="4">
    <location>
        <begin position="155"/>
        <end position="182"/>
    </location>
</feature>
<dbReference type="InterPro" id="IPR036390">
    <property type="entry name" value="WH_DNA-bd_sf"/>
</dbReference>
<comment type="caution">
    <text evidence="6">The sequence shown here is derived from an EMBL/GenBank/DDBJ whole genome shotgun (WGS) entry which is preliminary data.</text>
</comment>
<dbReference type="SMART" id="SM00895">
    <property type="entry name" value="FCD"/>
    <property type="match status" value="1"/>
</dbReference>
<reference evidence="6 7" key="1">
    <citation type="submission" date="2018-06" db="EMBL/GenBank/DDBJ databases">
        <title>Genomic Encyclopedia of Type Strains, Phase IV (KMG-V): Genome sequencing to study the core and pangenomes of soil and plant-associated prokaryotes.</title>
        <authorList>
            <person name="Whitman W."/>
        </authorList>
    </citation>
    <scope>NUCLEOTIDE SEQUENCE [LARGE SCALE GENOMIC DNA]</scope>
    <source>
        <strain evidence="6 7">SRCL-318</strain>
    </source>
</reference>
<dbReference type="InterPro" id="IPR011711">
    <property type="entry name" value="GntR_C"/>
</dbReference>
<dbReference type="PROSITE" id="PS50949">
    <property type="entry name" value="HTH_GNTR"/>
    <property type="match status" value="1"/>
</dbReference>
<accession>A0A2V4THF5</accession>
<dbReference type="InterPro" id="IPR036388">
    <property type="entry name" value="WH-like_DNA-bd_sf"/>
</dbReference>
<evidence type="ECO:0000256" key="2">
    <source>
        <dbReference type="ARBA" id="ARBA00023125"/>
    </source>
</evidence>
<organism evidence="6 7">
    <name type="scientific">Paraburkholderia silvatlantica</name>
    <dbReference type="NCBI Taxonomy" id="321895"/>
    <lineage>
        <taxon>Bacteria</taxon>
        <taxon>Pseudomonadati</taxon>
        <taxon>Pseudomonadota</taxon>
        <taxon>Betaproteobacteria</taxon>
        <taxon>Burkholderiales</taxon>
        <taxon>Burkholderiaceae</taxon>
        <taxon>Paraburkholderia</taxon>
    </lineage>
</organism>
<dbReference type="InterPro" id="IPR008920">
    <property type="entry name" value="TF_FadR/GntR_C"/>
</dbReference>
<evidence type="ECO:0000313" key="6">
    <source>
        <dbReference type="EMBL" id="PYE24975.1"/>
    </source>
</evidence>
<evidence type="ECO:0000256" key="3">
    <source>
        <dbReference type="ARBA" id="ARBA00023163"/>
    </source>
</evidence>
<dbReference type="SUPFAM" id="SSF46785">
    <property type="entry name" value="Winged helix' DNA-binding domain"/>
    <property type="match status" value="1"/>
</dbReference>
<evidence type="ECO:0000313" key="7">
    <source>
        <dbReference type="Proteomes" id="UP000247772"/>
    </source>
</evidence>
<keyword evidence="1" id="KW-0805">Transcription regulation</keyword>
<dbReference type="SMART" id="SM00345">
    <property type="entry name" value="HTH_GNTR"/>
    <property type="match status" value="1"/>
</dbReference>